<evidence type="ECO:0008006" key="3">
    <source>
        <dbReference type="Google" id="ProtNLM"/>
    </source>
</evidence>
<reference evidence="2" key="1">
    <citation type="journal article" date="2019" name="Int. J. Syst. Evol. Microbiol.">
        <title>The Global Catalogue of Microorganisms (GCM) 10K type strain sequencing project: providing services to taxonomists for standard genome sequencing and annotation.</title>
        <authorList>
            <consortium name="The Broad Institute Genomics Platform"/>
            <consortium name="The Broad Institute Genome Sequencing Center for Infectious Disease"/>
            <person name="Wu L."/>
            <person name="Ma J."/>
        </authorList>
    </citation>
    <scope>NUCLEOTIDE SEQUENCE [LARGE SCALE GENOMIC DNA]</scope>
    <source>
        <strain evidence="2">JCM 9458</strain>
    </source>
</reference>
<sequence length="73" mass="8030">MKPLCGKPVLERQVQALNQHLGTDSPQPDLASVVDHLREGRKIYAIQEYRALTGADLREAAGAVEQLAREHGL</sequence>
<dbReference type="Gene3D" id="3.30.1390.10">
    <property type="match status" value="1"/>
</dbReference>
<evidence type="ECO:0000313" key="2">
    <source>
        <dbReference type="Proteomes" id="UP001501676"/>
    </source>
</evidence>
<dbReference type="EMBL" id="BAAAYN010000129">
    <property type="protein sequence ID" value="GAA3399321.1"/>
    <property type="molecule type" value="Genomic_DNA"/>
</dbReference>
<evidence type="ECO:0000313" key="1">
    <source>
        <dbReference type="EMBL" id="GAA3399321.1"/>
    </source>
</evidence>
<dbReference type="InterPro" id="IPR014719">
    <property type="entry name" value="Ribosomal_bL12_C/ClpS-like"/>
</dbReference>
<comment type="caution">
    <text evidence="1">The sequence shown here is derived from an EMBL/GenBank/DDBJ whole genome shotgun (WGS) entry which is preliminary data.</text>
</comment>
<gene>
    <name evidence="1" type="ORF">GCM10020369_84760</name>
</gene>
<dbReference type="Proteomes" id="UP001501676">
    <property type="component" value="Unassembled WGS sequence"/>
</dbReference>
<protein>
    <recommendedName>
        <fullName evidence="3">Ribosomal protein L7/L12 C-terminal domain-containing protein</fullName>
    </recommendedName>
</protein>
<organism evidence="1 2">
    <name type="scientific">Cryptosporangium minutisporangium</name>
    <dbReference type="NCBI Taxonomy" id="113569"/>
    <lineage>
        <taxon>Bacteria</taxon>
        <taxon>Bacillati</taxon>
        <taxon>Actinomycetota</taxon>
        <taxon>Actinomycetes</taxon>
        <taxon>Cryptosporangiales</taxon>
        <taxon>Cryptosporangiaceae</taxon>
        <taxon>Cryptosporangium</taxon>
    </lineage>
</organism>
<accession>A0ABP6TD44</accession>
<keyword evidence="2" id="KW-1185">Reference proteome</keyword>
<name>A0ABP6TD44_9ACTN</name>
<proteinExistence type="predicted"/>